<dbReference type="Gene3D" id="3.10.105.10">
    <property type="entry name" value="Dipeptide-binding Protein, Domain 3"/>
    <property type="match status" value="1"/>
</dbReference>
<keyword evidence="2" id="KW-0813">Transport</keyword>
<feature type="domain" description="Solute-binding protein family 5" evidence="4">
    <location>
        <begin position="21"/>
        <end position="254"/>
    </location>
</feature>
<keyword evidence="6" id="KW-1185">Reference proteome</keyword>
<dbReference type="InterPro" id="IPR039424">
    <property type="entry name" value="SBP_5"/>
</dbReference>
<keyword evidence="3" id="KW-0732">Signal</keyword>
<dbReference type="Gene3D" id="3.40.190.10">
    <property type="entry name" value="Periplasmic binding protein-like II"/>
    <property type="match status" value="1"/>
</dbReference>
<evidence type="ECO:0000256" key="3">
    <source>
        <dbReference type="ARBA" id="ARBA00022729"/>
    </source>
</evidence>
<dbReference type="AlphaFoldDB" id="A0A977KCR2"/>
<evidence type="ECO:0000259" key="4">
    <source>
        <dbReference type="Pfam" id="PF00496"/>
    </source>
</evidence>
<dbReference type="PANTHER" id="PTHR30290">
    <property type="entry name" value="PERIPLASMIC BINDING COMPONENT OF ABC TRANSPORTER"/>
    <property type="match status" value="1"/>
</dbReference>
<sequence>MKKAMVLFLTLSILVMAAVPGPVSNTEVIKRYTSEATAVQDVISGRIDMYFWGVPSYMLVKLQNNPNVKVYLASGGIDDILVNPCPTQKYGGPFNPFSIREVRFALNYLINRDYIVSSVLNGYGFPIVSPLSPVNPDYLTAIGVLAKYNFKYDFIKAKRMITEALTKAGAVFKNGKWYYHGKPIVIKFMIRSDDPVRKQIGDMLASDLEKLGFTVERIYGDFMKAYQLVYSTDPGKYEWTLYTEGWGSSAMSKYSDSLLYQMYSPFFGYMPGWQQPGFCNYQNAELDKLGKALATGDYSSKQQRDEIFNKLLDLGIRESVRIFVVAPISGFVAQKNVKGVVDDLAAGIGNRWTEMLAYKPGSTELKIGAKYVHKWAWNPVGGYQDMYSVIIHQGMIDGFMWNNPYNGDKIPLLAKSWKVIPNVNVPTSAIIYNATLHKWVHVKPGIHARFAVELDLRKNLGVFHDGQKVRVTDMLYWIYLVTEWGTKSGKNDMKYDTYVASTWGTWISKFKGVQVVSPTKIILYTDMYHFDPNELADMVSGVMAPSVPWELLYAMEQAVMHTKLAFSPTEAQVKGGEWLDSLNPDHVKIVLKYLEQDEKNDVVPPQVAELAKLLNIKIDTTPNYAAVINFIKKHGHMVIGNGPLYLDSYDPNSDSAILKAFRNPDYPFSASQFKYLSYENVKFAQVTSVETNAPVLVPGQPIEVKVHVIDKNSKKPLDNAIVFVAIYNGDGQLVFKGFAKESAPGTGNYVITATNTGNWGPGTYTVKVIAYSHEAFWPSIMTTTFIVLG</sequence>
<dbReference type="InterPro" id="IPR000914">
    <property type="entry name" value="SBP_5_dom"/>
</dbReference>
<evidence type="ECO:0000313" key="6">
    <source>
        <dbReference type="Proteomes" id="UP001063698"/>
    </source>
</evidence>
<name>A0A977KCR2_9CREN</name>
<dbReference type="KEGG" id="ipc:IPA_04360"/>
<dbReference type="Proteomes" id="UP001063698">
    <property type="component" value="Chromosome"/>
</dbReference>
<proteinExistence type="inferred from homology"/>
<evidence type="ECO:0000256" key="2">
    <source>
        <dbReference type="ARBA" id="ARBA00022448"/>
    </source>
</evidence>
<dbReference type="GO" id="GO:1904680">
    <property type="term" value="F:peptide transmembrane transporter activity"/>
    <property type="evidence" value="ECO:0007669"/>
    <property type="project" value="TreeGrafter"/>
</dbReference>
<evidence type="ECO:0000256" key="1">
    <source>
        <dbReference type="ARBA" id="ARBA00005695"/>
    </source>
</evidence>
<dbReference type="Pfam" id="PF00496">
    <property type="entry name" value="SBP_bac_5"/>
    <property type="match status" value="1"/>
</dbReference>
<organism evidence="5 6">
    <name type="scientific">Ignicoccus pacificus DSM 13166</name>
    <dbReference type="NCBI Taxonomy" id="940294"/>
    <lineage>
        <taxon>Archaea</taxon>
        <taxon>Thermoproteota</taxon>
        <taxon>Thermoprotei</taxon>
        <taxon>Desulfurococcales</taxon>
        <taxon>Desulfurococcaceae</taxon>
        <taxon>Ignicoccus</taxon>
    </lineage>
</organism>
<dbReference type="EMBL" id="CP006868">
    <property type="protein sequence ID" value="UXD22400.1"/>
    <property type="molecule type" value="Genomic_DNA"/>
</dbReference>
<evidence type="ECO:0000313" key="5">
    <source>
        <dbReference type="EMBL" id="UXD22400.1"/>
    </source>
</evidence>
<accession>A0A977KCR2</accession>
<comment type="similarity">
    <text evidence="1">Belongs to the bacterial solute-binding protein 5 family.</text>
</comment>
<reference evidence="5" key="1">
    <citation type="submission" date="2013-11" db="EMBL/GenBank/DDBJ databases">
        <title>Comparative genomics of Ignicoccus.</title>
        <authorList>
            <person name="Podar M."/>
        </authorList>
    </citation>
    <scope>NUCLEOTIDE SEQUENCE</scope>
    <source>
        <strain evidence="5">DSM 13166</strain>
    </source>
</reference>
<protein>
    <recommendedName>
        <fullName evidence="4">Solute-binding protein family 5 domain-containing protein</fullName>
    </recommendedName>
</protein>
<dbReference type="SUPFAM" id="SSF53850">
    <property type="entry name" value="Periplasmic binding protein-like II"/>
    <property type="match status" value="2"/>
</dbReference>
<gene>
    <name evidence="5" type="ORF">IPA_04360</name>
</gene>
<dbReference type="PANTHER" id="PTHR30290:SF9">
    <property type="entry name" value="OLIGOPEPTIDE-BINDING PROTEIN APPA"/>
    <property type="match status" value="1"/>
</dbReference>
<dbReference type="GO" id="GO:0015833">
    <property type="term" value="P:peptide transport"/>
    <property type="evidence" value="ECO:0007669"/>
    <property type="project" value="TreeGrafter"/>
</dbReference>